<comment type="pathway">
    <text evidence="1 7">Pyrimidine metabolism; UMP biosynthesis via de novo pathway; (S)-dihydroorotate from bicarbonate: step 2/3.</text>
</comment>
<feature type="domain" description="Aspartate/ornithine carbamoyltransferase carbamoyl-P binding" evidence="9">
    <location>
        <begin position="8"/>
        <end position="150"/>
    </location>
</feature>
<dbReference type="InterPro" id="IPR006131">
    <property type="entry name" value="Asp_carbamoyltransf_Asp/Orn-bd"/>
</dbReference>
<feature type="binding site" evidence="7">
    <location>
        <position position="170"/>
    </location>
    <ligand>
        <name>L-aspartate</name>
        <dbReference type="ChEBI" id="CHEBI:29991"/>
    </ligand>
</feature>
<comment type="similarity">
    <text evidence="2 7">Belongs to the aspartate/ornithine carbamoyltransferase superfamily. ATCase family.</text>
</comment>
<evidence type="ECO:0000259" key="9">
    <source>
        <dbReference type="Pfam" id="PF02729"/>
    </source>
</evidence>
<dbReference type="Gene3D" id="3.40.50.1370">
    <property type="entry name" value="Aspartate/ornithine carbamoyltransferase"/>
    <property type="match status" value="2"/>
</dbReference>
<dbReference type="RefSeq" id="WP_343762552.1">
    <property type="nucleotide sequence ID" value="NZ_BAAAFG010000001.1"/>
</dbReference>
<comment type="subunit">
    <text evidence="7">Heterododecamer (2C3:3R2) of six catalytic PyrB chains organized as two trimers (C3), and six regulatory PyrI chains organized as three dimers (R2).</text>
</comment>
<keyword evidence="3 7" id="KW-0808">Transferase</keyword>
<evidence type="ECO:0000256" key="1">
    <source>
        <dbReference type="ARBA" id="ARBA00004852"/>
    </source>
</evidence>
<feature type="binding site" evidence="7">
    <location>
        <position position="109"/>
    </location>
    <ligand>
        <name>carbamoyl phosphate</name>
        <dbReference type="ChEBI" id="CHEBI:58228"/>
    </ligand>
</feature>
<sequence>MSELSVPHLLGIKYLNEADIELIFKTADQFKEVINRPIKKVPSLRDITVANLFFENSTRTKLSFELAEKRLSADVINFSAAASSVKKGETLIDTVNNILSMKVDMVVMRHPNPGAGIFLSKHINASIINAGDGAHEHPTQALLDSFSIRERLGEVRGKNVVIVGDILHSRVALSNIYALKLQGANVKVCGPKSLLPKHIDSLGVEVELNLDKALAWCDVANMLRVQHERMDVSYFPSTREYAQQFGVTKKRLDQLDKEIVIMHPGPINRGVELTSDVADSHHAIILDQVQNGVAVRMAVLYLLASKIERNEN</sequence>
<feature type="binding site" evidence="7">
    <location>
        <position position="266"/>
    </location>
    <ligand>
        <name>carbamoyl phosphate</name>
        <dbReference type="ChEBI" id="CHEBI:58228"/>
    </ligand>
</feature>
<organism evidence="10 11">
    <name type="scientific">Gangjinia marincola</name>
    <dbReference type="NCBI Taxonomy" id="578463"/>
    <lineage>
        <taxon>Bacteria</taxon>
        <taxon>Pseudomonadati</taxon>
        <taxon>Bacteroidota</taxon>
        <taxon>Flavobacteriia</taxon>
        <taxon>Flavobacteriales</taxon>
        <taxon>Flavobacteriaceae</taxon>
        <taxon>Gangjinia</taxon>
    </lineage>
</organism>
<comment type="caution">
    <text evidence="10">The sequence shown here is derived from an EMBL/GenBank/DDBJ whole genome shotgun (WGS) entry which is preliminary data.</text>
</comment>
<reference evidence="11" key="1">
    <citation type="journal article" date="2019" name="Int. J. Syst. Evol. Microbiol.">
        <title>The Global Catalogue of Microorganisms (GCM) 10K type strain sequencing project: providing services to taxonomists for standard genome sequencing and annotation.</title>
        <authorList>
            <consortium name="The Broad Institute Genomics Platform"/>
            <consortium name="The Broad Institute Genome Sequencing Center for Infectious Disease"/>
            <person name="Wu L."/>
            <person name="Ma J."/>
        </authorList>
    </citation>
    <scope>NUCLEOTIDE SEQUENCE [LARGE SCALE GENOMIC DNA]</scope>
    <source>
        <strain evidence="11">JCM 16082</strain>
    </source>
</reference>
<feature type="binding site" evidence="7">
    <location>
        <position position="224"/>
    </location>
    <ligand>
        <name>L-aspartate</name>
        <dbReference type="ChEBI" id="CHEBI:29991"/>
    </ligand>
</feature>
<protein>
    <recommendedName>
        <fullName evidence="7">Aspartate carbamoyltransferase</fullName>
        <ecNumber evidence="7">2.1.3.2</ecNumber>
    </recommendedName>
    <alternativeName>
        <fullName evidence="7">Aspartate transcarbamylase</fullName>
        <shortName evidence="7">ATCase</shortName>
    </alternativeName>
</protein>
<feature type="binding site" evidence="7">
    <location>
        <position position="137"/>
    </location>
    <ligand>
        <name>carbamoyl phosphate</name>
        <dbReference type="ChEBI" id="CHEBI:58228"/>
    </ligand>
</feature>
<feature type="binding site" evidence="7">
    <location>
        <position position="140"/>
    </location>
    <ligand>
        <name>carbamoyl phosphate</name>
        <dbReference type="ChEBI" id="CHEBI:58228"/>
    </ligand>
</feature>
<keyword evidence="4 7" id="KW-0665">Pyrimidine biosynthesis</keyword>
<accession>A0ABP3XNW1</accession>
<gene>
    <name evidence="7" type="primary">pyrB</name>
    <name evidence="10" type="ORF">GCM10009117_01550</name>
</gene>
<dbReference type="PRINTS" id="PR00100">
    <property type="entry name" value="AOTCASE"/>
</dbReference>
<name>A0ABP3XNW1_9FLAO</name>
<keyword evidence="11" id="KW-1185">Reference proteome</keyword>
<dbReference type="SUPFAM" id="SSF53671">
    <property type="entry name" value="Aspartate/ornithine carbamoyltransferase"/>
    <property type="match status" value="1"/>
</dbReference>
<dbReference type="EC" id="2.1.3.2" evidence="7"/>
<evidence type="ECO:0000256" key="4">
    <source>
        <dbReference type="ARBA" id="ARBA00022975"/>
    </source>
</evidence>
<feature type="binding site" evidence="7">
    <location>
        <position position="60"/>
    </location>
    <ligand>
        <name>carbamoyl phosphate</name>
        <dbReference type="ChEBI" id="CHEBI:58228"/>
    </ligand>
</feature>
<dbReference type="InterPro" id="IPR036901">
    <property type="entry name" value="Asp/Orn_carbamoylTrfase_sf"/>
</dbReference>
<dbReference type="PRINTS" id="PR00101">
    <property type="entry name" value="ATCASE"/>
</dbReference>
<dbReference type="NCBIfam" id="TIGR00670">
    <property type="entry name" value="asp_carb_tr"/>
    <property type="match status" value="1"/>
</dbReference>
<proteinExistence type="inferred from homology"/>
<dbReference type="HAMAP" id="MF_00001">
    <property type="entry name" value="Asp_carb_tr"/>
    <property type="match status" value="1"/>
</dbReference>
<dbReference type="PANTHER" id="PTHR45753:SF6">
    <property type="entry name" value="ASPARTATE CARBAMOYLTRANSFERASE"/>
    <property type="match status" value="1"/>
</dbReference>
<evidence type="ECO:0000256" key="6">
    <source>
        <dbReference type="ARBA" id="ARBA00048859"/>
    </source>
</evidence>
<dbReference type="Pfam" id="PF00185">
    <property type="entry name" value="OTCace"/>
    <property type="match status" value="1"/>
</dbReference>
<evidence type="ECO:0000256" key="3">
    <source>
        <dbReference type="ARBA" id="ARBA00022679"/>
    </source>
</evidence>
<dbReference type="InterPro" id="IPR006132">
    <property type="entry name" value="Asp/Orn_carbamoyltranf_P-bd"/>
</dbReference>
<dbReference type="Proteomes" id="UP001500507">
    <property type="component" value="Unassembled WGS sequence"/>
</dbReference>
<dbReference type="PROSITE" id="PS00097">
    <property type="entry name" value="CARBAMOYLTRANSFERASE"/>
    <property type="match status" value="1"/>
</dbReference>
<dbReference type="PANTHER" id="PTHR45753">
    <property type="entry name" value="ORNITHINE CARBAMOYLTRANSFERASE, MITOCHONDRIAL"/>
    <property type="match status" value="1"/>
</dbReference>
<evidence type="ECO:0000313" key="11">
    <source>
        <dbReference type="Proteomes" id="UP001500507"/>
    </source>
</evidence>
<feature type="binding site" evidence="7">
    <location>
        <position position="87"/>
    </location>
    <ligand>
        <name>L-aspartate</name>
        <dbReference type="ChEBI" id="CHEBI:29991"/>
    </ligand>
</feature>
<dbReference type="InterPro" id="IPR006130">
    <property type="entry name" value="Asp/Orn_carbamoylTrfase"/>
</dbReference>
<comment type="function">
    <text evidence="5 7">Catalyzes the condensation of carbamoyl phosphate and aspartate to form carbamoyl aspartate and inorganic phosphate, the committed step in the de novo pyrimidine nucleotide biosynthesis pathway.</text>
</comment>
<evidence type="ECO:0000256" key="5">
    <source>
        <dbReference type="ARBA" id="ARBA00043884"/>
    </source>
</evidence>
<comment type="catalytic activity">
    <reaction evidence="6 7">
        <text>carbamoyl phosphate + L-aspartate = N-carbamoyl-L-aspartate + phosphate + H(+)</text>
        <dbReference type="Rhea" id="RHEA:20013"/>
        <dbReference type="ChEBI" id="CHEBI:15378"/>
        <dbReference type="ChEBI" id="CHEBI:29991"/>
        <dbReference type="ChEBI" id="CHEBI:32814"/>
        <dbReference type="ChEBI" id="CHEBI:43474"/>
        <dbReference type="ChEBI" id="CHEBI:58228"/>
        <dbReference type="EC" id="2.1.3.2"/>
    </reaction>
</comment>
<dbReference type="Pfam" id="PF02729">
    <property type="entry name" value="OTCace_N"/>
    <property type="match status" value="1"/>
</dbReference>
<feature type="domain" description="Aspartate/ornithine carbamoyltransferase Asp/Orn-binding" evidence="8">
    <location>
        <begin position="157"/>
        <end position="303"/>
    </location>
</feature>
<dbReference type="NCBIfam" id="NF002032">
    <property type="entry name" value="PRK00856.1"/>
    <property type="match status" value="1"/>
</dbReference>
<evidence type="ECO:0000256" key="7">
    <source>
        <dbReference type="HAMAP-Rule" id="MF_00001"/>
    </source>
</evidence>
<evidence type="ECO:0000313" key="10">
    <source>
        <dbReference type="EMBL" id="GAA0871010.1"/>
    </source>
</evidence>
<evidence type="ECO:0000256" key="2">
    <source>
        <dbReference type="ARBA" id="ARBA00008896"/>
    </source>
</evidence>
<feature type="binding site" evidence="7">
    <location>
        <position position="265"/>
    </location>
    <ligand>
        <name>carbamoyl phosphate</name>
        <dbReference type="ChEBI" id="CHEBI:58228"/>
    </ligand>
</feature>
<dbReference type="InterPro" id="IPR002082">
    <property type="entry name" value="Asp_carbamoyltransf"/>
</dbReference>
<dbReference type="EMBL" id="BAAAFG010000001">
    <property type="protein sequence ID" value="GAA0871010.1"/>
    <property type="molecule type" value="Genomic_DNA"/>
</dbReference>
<evidence type="ECO:0000259" key="8">
    <source>
        <dbReference type="Pfam" id="PF00185"/>
    </source>
</evidence>
<feature type="binding site" evidence="7">
    <location>
        <position position="59"/>
    </location>
    <ligand>
        <name>carbamoyl phosphate</name>
        <dbReference type="ChEBI" id="CHEBI:58228"/>
    </ligand>
</feature>